<evidence type="ECO:0000256" key="3">
    <source>
        <dbReference type="ARBA" id="ARBA00022801"/>
    </source>
</evidence>
<evidence type="ECO:0000256" key="1">
    <source>
        <dbReference type="ARBA" id="ARBA00010088"/>
    </source>
</evidence>
<dbReference type="PANTHER" id="PTHR43248">
    <property type="entry name" value="2-SUCCINYL-6-HYDROXY-2,4-CYCLOHEXADIENE-1-CARBOXYLATE SYNTHASE"/>
    <property type="match status" value="1"/>
</dbReference>
<evidence type="ECO:0000259" key="5">
    <source>
        <dbReference type="Pfam" id="PF00561"/>
    </source>
</evidence>
<feature type="domain" description="AB hydrolase-1" evidence="5">
    <location>
        <begin position="100"/>
        <end position="490"/>
    </location>
</feature>
<name>A0A829QE07_9MYCO</name>
<dbReference type="InterPro" id="IPR029058">
    <property type="entry name" value="AB_hydrolase_fold"/>
</dbReference>
<dbReference type="PANTHER" id="PTHR43248:SF29">
    <property type="entry name" value="TRIPEPTIDYL AMINOPEPTIDASE"/>
    <property type="match status" value="1"/>
</dbReference>
<comment type="caution">
    <text evidence="6">The sequence shown here is derived from an EMBL/GenBank/DDBJ whole genome shotgun (WGS) entry which is preliminary data.</text>
</comment>
<feature type="chain" id="PRO_5033060542" evidence="4">
    <location>
        <begin position="30"/>
        <end position="516"/>
    </location>
</feature>
<comment type="similarity">
    <text evidence="1">Belongs to the peptidase S33 family.</text>
</comment>
<organism evidence="6 7">
    <name type="scientific">Mycobacteroides abscessus 1948</name>
    <dbReference type="NCBI Taxonomy" id="1299323"/>
    <lineage>
        <taxon>Bacteria</taxon>
        <taxon>Bacillati</taxon>
        <taxon>Actinomycetota</taxon>
        <taxon>Actinomycetes</taxon>
        <taxon>Mycobacteriales</taxon>
        <taxon>Mycobacteriaceae</taxon>
        <taxon>Mycobacteroides</taxon>
        <taxon>Mycobacteroides abscessus</taxon>
    </lineage>
</organism>
<reference evidence="6 7" key="1">
    <citation type="submission" date="2013-12" db="EMBL/GenBank/DDBJ databases">
        <authorList>
            <person name="Zelazny A."/>
            <person name="Olivier K."/>
            <person name="Holland S."/>
            <person name="Lenaerts A."/>
            <person name="Ordway D."/>
            <person name="DeGroote M.A."/>
            <person name="Parker T."/>
            <person name="Sizemore C."/>
            <person name="Tallon L.J."/>
            <person name="Sadzewicz L.K."/>
            <person name="Sengamalay N."/>
            <person name="Fraser C.M."/>
            <person name="Hine E."/>
            <person name="Shefchek K.A."/>
            <person name="Das S.P."/>
            <person name="Tettelin H."/>
        </authorList>
    </citation>
    <scope>NUCLEOTIDE SEQUENCE [LARGE SCALE GENOMIC DNA]</scope>
    <source>
        <strain evidence="6 7">1948</strain>
    </source>
</reference>
<keyword evidence="3 6" id="KW-0378">Hydrolase</keyword>
<dbReference type="Proteomes" id="UP000021210">
    <property type="component" value="Unassembled WGS sequence"/>
</dbReference>
<evidence type="ECO:0000313" key="7">
    <source>
        <dbReference type="Proteomes" id="UP000021210"/>
    </source>
</evidence>
<dbReference type="GO" id="GO:0016787">
    <property type="term" value="F:hydrolase activity"/>
    <property type="evidence" value="ECO:0007669"/>
    <property type="project" value="UniProtKB-KW"/>
</dbReference>
<evidence type="ECO:0000256" key="2">
    <source>
        <dbReference type="ARBA" id="ARBA00022729"/>
    </source>
</evidence>
<dbReference type="AlphaFoldDB" id="A0A829QE07"/>
<gene>
    <name evidence="6" type="ORF">I542_0569</name>
</gene>
<evidence type="ECO:0000313" key="6">
    <source>
        <dbReference type="EMBL" id="EUA60436.1"/>
    </source>
</evidence>
<dbReference type="Pfam" id="PF00561">
    <property type="entry name" value="Abhydrolase_1"/>
    <property type="match status" value="1"/>
</dbReference>
<evidence type="ECO:0000256" key="4">
    <source>
        <dbReference type="SAM" id="SignalP"/>
    </source>
</evidence>
<dbReference type="InterPro" id="IPR051601">
    <property type="entry name" value="Serine_prot/Carboxylest_S33"/>
</dbReference>
<sequence>MWPMMRMRRALPVIFLMLTAAVPAIPAAAAPLPAPSPSLQAFYDQKVVWGGCDSFVTDTSRIPTARCAKVKVPVNYDKLMGAVAELAVLRVPATGKRVGALLVNPGGPGGSGVDLAAGMGAKLGDSAIGQSFDIVGFDPRGVGGSTPTLRCRTDAEFDAFRKEPLADYSQAGVAHIEDVYRQYVNECANRMGLDFLANAGTASAARDMDIVRSIVGAGAADTRLNYLGYSYGTELGTQYAEYFPQNVRTMVLDGAIDPTIDPVESNVRQMTGFQVAFNDYAADCAKDPKCPLGPDPSQAVKRFHQLIDPLVTKPAKTNDPRGLSYQDAITGTIQAMYTPRYWKYLTSGLSGLADGSGPDDLLWLADQYQERDDHGRYDNLQDAFNSIRCVDGPTPKDSAPWVAADKTLREQAPFSSYGSFTGYAPRDMCAFWPVPPTSTPHTPSTPGLAPVVVISTTHDPATPYEAGVALARQLGGSLISYEGTQHTVAFNGEACVDDVVTRYFVDGTVPPKDVRC</sequence>
<keyword evidence="2 4" id="KW-0732">Signal</keyword>
<dbReference type="InterPro" id="IPR000073">
    <property type="entry name" value="AB_hydrolase_1"/>
</dbReference>
<dbReference type="Gene3D" id="3.40.50.1820">
    <property type="entry name" value="alpha/beta hydrolase"/>
    <property type="match status" value="1"/>
</dbReference>
<dbReference type="EMBL" id="JAOH01000002">
    <property type="protein sequence ID" value="EUA60436.1"/>
    <property type="molecule type" value="Genomic_DNA"/>
</dbReference>
<proteinExistence type="inferred from homology"/>
<protein>
    <submittedName>
        <fullName evidence="6">Alpha/beta hydrolase fold family protein</fullName>
    </submittedName>
</protein>
<feature type="signal peptide" evidence="4">
    <location>
        <begin position="1"/>
        <end position="29"/>
    </location>
</feature>
<dbReference type="SUPFAM" id="SSF53474">
    <property type="entry name" value="alpha/beta-Hydrolases"/>
    <property type="match status" value="1"/>
</dbReference>
<accession>A0A829QE07</accession>